<keyword evidence="3" id="KW-1185">Reference proteome</keyword>
<evidence type="ECO:0000313" key="3">
    <source>
        <dbReference type="Proteomes" id="UP000318126"/>
    </source>
</evidence>
<gene>
    <name evidence="2" type="ORF">FN961_02870</name>
</gene>
<keyword evidence="1" id="KW-0732">Signal</keyword>
<dbReference type="EMBL" id="VKGK01000002">
    <property type="protein sequence ID" value="TRY15935.1"/>
    <property type="molecule type" value="Genomic_DNA"/>
</dbReference>
<dbReference type="RefSeq" id="WP_143563030.1">
    <property type="nucleotide sequence ID" value="NZ_BMPL01000002.1"/>
</dbReference>
<name>A0A553JU01_SHEHA</name>
<feature type="chain" id="PRO_5021833499" evidence="1">
    <location>
        <begin position="28"/>
        <end position="96"/>
    </location>
</feature>
<sequence>MVKNSVRRGIAIWLSALLICLSFAASAHSVEHIDDGGAQNHCTLCFHKHQLNKLLPTHHFDLTVNLQTYEVSLFVIDEQTSEHTSFFRSRAPPVSA</sequence>
<dbReference type="AlphaFoldDB" id="A0A553JU01"/>
<proteinExistence type="predicted"/>
<dbReference type="OrthoDB" id="6267403at2"/>
<evidence type="ECO:0000256" key="1">
    <source>
        <dbReference type="SAM" id="SignalP"/>
    </source>
</evidence>
<organism evidence="2 3">
    <name type="scientific">Shewanella hanedai</name>
    <name type="common">Alteromonas hanedai</name>
    <dbReference type="NCBI Taxonomy" id="25"/>
    <lineage>
        <taxon>Bacteria</taxon>
        <taxon>Pseudomonadati</taxon>
        <taxon>Pseudomonadota</taxon>
        <taxon>Gammaproteobacteria</taxon>
        <taxon>Alteromonadales</taxon>
        <taxon>Shewanellaceae</taxon>
        <taxon>Shewanella</taxon>
    </lineage>
</organism>
<comment type="caution">
    <text evidence="2">The sequence shown here is derived from an EMBL/GenBank/DDBJ whole genome shotgun (WGS) entry which is preliminary data.</text>
</comment>
<dbReference type="Proteomes" id="UP000318126">
    <property type="component" value="Unassembled WGS sequence"/>
</dbReference>
<evidence type="ECO:0000313" key="2">
    <source>
        <dbReference type="EMBL" id="TRY15935.1"/>
    </source>
</evidence>
<protein>
    <submittedName>
        <fullName evidence="2">ABC-type zinc uptake system zinc chaperone</fullName>
    </submittedName>
</protein>
<accession>A0A553JU01</accession>
<reference evidence="3" key="1">
    <citation type="submission" date="2019-07" db="EMBL/GenBank/DDBJ databases">
        <title>Shewanella sp. YLB-08 draft genomic sequence.</title>
        <authorList>
            <person name="Yu L."/>
        </authorList>
    </citation>
    <scope>NUCLEOTIDE SEQUENCE [LARGE SCALE GENOMIC DNA]</scope>
    <source>
        <strain evidence="3">JCM 20706</strain>
    </source>
</reference>
<feature type="signal peptide" evidence="1">
    <location>
        <begin position="1"/>
        <end position="27"/>
    </location>
</feature>